<evidence type="ECO:0000313" key="2">
    <source>
        <dbReference type="Proteomes" id="UP001550378"/>
    </source>
</evidence>
<proteinExistence type="predicted"/>
<organism evidence="1 2">
    <name type="scientific">Streptomyces lavendulocolor</name>
    <dbReference type="NCBI Taxonomy" id="67316"/>
    <lineage>
        <taxon>Bacteria</taxon>
        <taxon>Bacillati</taxon>
        <taxon>Actinomycetota</taxon>
        <taxon>Actinomycetes</taxon>
        <taxon>Kitasatosporales</taxon>
        <taxon>Streptomycetaceae</taxon>
        <taxon>Streptomyces</taxon>
    </lineage>
</organism>
<gene>
    <name evidence="1" type="ORF">ABZ508_31880</name>
</gene>
<dbReference type="RefSeq" id="WP_359658208.1">
    <property type="nucleotide sequence ID" value="NZ_JBEXZP010000292.1"/>
</dbReference>
<keyword evidence="2" id="KW-1185">Reference proteome</keyword>
<reference evidence="1 2" key="1">
    <citation type="submission" date="2024-06" db="EMBL/GenBank/DDBJ databases">
        <title>The Natural Products Discovery Center: Release of the First 8490 Sequenced Strains for Exploring Actinobacteria Biosynthetic Diversity.</title>
        <authorList>
            <person name="Kalkreuter E."/>
            <person name="Kautsar S.A."/>
            <person name="Yang D."/>
            <person name="Bader C.D."/>
            <person name="Teijaro C.N."/>
            <person name="Fluegel L."/>
            <person name="Davis C.M."/>
            <person name="Simpson J.R."/>
            <person name="Lauterbach L."/>
            <person name="Steele A.D."/>
            <person name="Gui C."/>
            <person name="Meng S."/>
            <person name="Li G."/>
            <person name="Viehrig K."/>
            <person name="Ye F."/>
            <person name="Su P."/>
            <person name="Kiefer A.F."/>
            <person name="Nichols A."/>
            <person name="Cepeda A.J."/>
            <person name="Yan W."/>
            <person name="Fan B."/>
            <person name="Jiang Y."/>
            <person name="Adhikari A."/>
            <person name="Zheng C.-J."/>
            <person name="Schuster L."/>
            <person name="Cowan T.M."/>
            <person name="Smanski M.J."/>
            <person name="Chevrette M.G."/>
            <person name="De Carvalho L.P.S."/>
            <person name="Shen B."/>
        </authorList>
    </citation>
    <scope>NUCLEOTIDE SEQUENCE [LARGE SCALE GENOMIC DNA]</scope>
    <source>
        <strain evidence="1 2">NPDC006337</strain>
    </source>
</reference>
<evidence type="ECO:0000313" key="1">
    <source>
        <dbReference type="EMBL" id="MEU0711973.1"/>
    </source>
</evidence>
<sequence length="195" mass="20997">MTLPSTRSTDAEGARRWLLAEGATCGADGVWRHPAFPGGALTAGTAAHLWADMAVQDPRLGAEEVVRVVLGLMDLCDEPGVTAAFSAWADAYEETREHLWAAYRTRLEAVEEPRGVLDSLAHWFEDGFCASACFHGVLGGEAASLPGRLRPGAPGRDALLRRVRRVLSVAGPVPREDREPVYEAVDGVPELRGVR</sequence>
<dbReference type="Proteomes" id="UP001550378">
    <property type="component" value="Unassembled WGS sequence"/>
</dbReference>
<dbReference type="EMBL" id="JBEXZR010000045">
    <property type="protein sequence ID" value="MEU0711973.1"/>
    <property type="molecule type" value="Genomic_DNA"/>
</dbReference>
<comment type="caution">
    <text evidence="1">The sequence shown here is derived from an EMBL/GenBank/DDBJ whole genome shotgun (WGS) entry which is preliminary data.</text>
</comment>
<accession>A0ABV2WF49</accession>
<protein>
    <submittedName>
        <fullName evidence="1">Uncharacterized protein</fullName>
    </submittedName>
</protein>
<name>A0ABV2WF49_9ACTN</name>